<comment type="caution">
    <text evidence="6">The sequence shown here is derived from an EMBL/GenBank/DDBJ whole genome shotgun (WGS) entry which is preliminary data.</text>
</comment>
<dbReference type="PANTHER" id="PTHR32116:SF7">
    <property type="entry name" value="GALACTURONOSYLTRANSFERASE 4-RELATED"/>
    <property type="match status" value="1"/>
</dbReference>
<comment type="pathway">
    <text evidence="1 5">Glycan metabolism; pectin biosynthesis.</text>
</comment>
<dbReference type="Pfam" id="PF01501">
    <property type="entry name" value="Glyco_transf_8"/>
    <property type="match status" value="1"/>
</dbReference>
<reference evidence="7" key="1">
    <citation type="submission" date="2024-07" db="EMBL/GenBank/DDBJ databases">
        <title>Two chromosome-level genome assemblies of Korean endemic species Abeliophyllum distichum and Forsythia ovata (Oleaceae).</title>
        <authorList>
            <person name="Jang H."/>
        </authorList>
    </citation>
    <scope>NUCLEOTIDE SEQUENCE [LARGE SCALE GENOMIC DNA]</scope>
</reference>
<evidence type="ECO:0000256" key="3">
    <source>
        <dbReference type="ARBA" id="ARBA00022676"/>
    </source>
</evidence>
<accession>A0ABD1ULU2</accession>
<evidence type="ECO:0000313" key="6">
    <source>
        <dbReference type="EMBL" id="KAL2525683.1"/>
    </source>
</evidence>
<dbReference type="GO" id="GO:0016757">
    <property type="term" value="F:glycosyltransferase activity"/>
    <property type="evidence" value="ECO:0007669"/>
    <property type="project" value="UniProtKB-KW"/>
</dbReference>
<dbReference type="EC" id="2.4.1.-" evidence="5"/>
<keyword evidence="4" id="KW-0808">Transferase</keyword>
<dbReference type="Proteomes" id="UP001604336">
    <property type="component" value="Unassembled WGS sequence"/>
</dbReference>
<comment type="subcellular location">
    <subcellularLocation>
        <location evidence="5">Golgi apparatus membrane</location>
        <topology evidence="5">Single-pass type II membrane protein</topology>
    </subcellularLocation>
</comment>
<evidence type="ECO:0000256" key="1">
    <source>
        <dbReference type="ARBA" id="ARBA00004877"/>
    </source>
</evidence>
<evidence type="ECO:0000256" key="4">
    <source>
        <dbReference type="ARBA" id="ARBA00022679"/>
    </source>
</evidence>
<dbReference type="EMBL" id="JBFOLK010000003">
    <property type="protein sequence ID" value="KAL2525683.1"/>
    <property type="molecule type" value="Genomic_DNA"/>
</dbReference>
<dbReference type="GO" id="GO:0000139">
    <property type="term" value="C:Golgi membrane"/>
    <property type="evidence" value="ECO:0007669"/>
    <property type="project" value="UniProtKB-SubCell"/>
</dbReference>
<dbReference type="SUPFAM" id="SSF53448">
    <property type="entry name" value="Nucleotide-diphospho-sugar transferases"/>
    <property type="match status" value="1"/>
</dbReference>
<dbReference type="PANTHER" id="PTHR32116">
    <property type="entry name" value="GALACTURONOSYLTRANSFERASE 4-RELATED"/>
    <property type="match status" value="1"/>
</dbReference>
<protein>
    <recommendedName>
        <fullName evidence="5">Hexosyltransferase</fullName>
        <ecNumber evidence="5">2.4.1.-</ecNumber>
    </recommendedName>
</protein>
<keyword evidence="7" id="KW-1185">Reference proteome</keyword>
<name>A0ABD1ULU2_9LAMI</name>
<dbReference type="InterPro" id="IPR029044">
    <property type="entry name" value="Nucleotide-diphossugar_trans"/>
</dbReference>
<keyword evidence="5" id="KW-0961">Cell wall biogenesis/degradation</keyword>
<gene>
    <name evidence="6" type="ORF">Adt_10737</name>
</gene>
<keyword evidence="3 5" id="KW-0328">Glycosyltransferase</keyword>
<dbReference type="InterPro" id="IPR029993">
    <property type="entry name" value="GAUT"/>
</dbReference>
<organism evidence="6 7">
    <name type="scientific">Abeliophyllum distichum</name>
    <dbReference type="NCBI Taxonomy" id="126358"/>
    <lineage>
        <taxon>Eukaryota</taxon>
        <taxon>Viridiplantae</taxon>
        <taxon>Streptophyta</taxon>
        <taxon>Embryophyta</taxon>
        <taxon>Tracheophyta</taxon>
        <taxon>Spermatophyta</taxon>
        <taxon>Magnoliopsida</taxon>
        <taxon>eudicotyledons</taxon>
        <taxon>Gunneridae</taxon>
        <taxon>Pentapetalae</taxon>
        <taxon>asterids</taxon>
        <taxon>lamiids</taxon>
        <taxon>Lamiales</taxon>
        <taxon>Oleaceae</taxon>
        <taxon>Forsythieae</taxon>
        <taxon>Abeliophyllum</taxon>
    </lineage>
</organism>
<dbReference type="GO" id="GO:0071555">
    <property type="term" value="P:cell wall organization"/>
    <property type="evidence" value="ECO:0007669"/>
    <property type="project" value="UniProtKB-KW"/>
</dbReference>
<dbReference type="InterPro" id="IPR002495">
    <property type="entry name" value="Glyco_trans_8"/>
</dbReference>
<evidence type="ECO:0000256" key="5">
    <source>
        <dbReference type="RuleBase" id="RU362027"/>
    </source>
</evidence>
<dbReference type="AlphaFoldDB" id="A0ABD1ULU2"/>
<evidence type="ECO:0000256" key="2">
    <source>
        <dbReference type="ARBA" id="ARBA00006351"/>
    </source>
</evidence>
<evidence type="ECO:0000313" key="7">
    <source>
        <dbReference type="Proteomes" id="UP001604336"/>
    </source>
</evidence>
<comment type="similarity">
    <text evidence="2 5">Belongs to the glycosyltransferase 8 family.</text>
</comment>
<dbReference type="Gene3D" id="3.90.550.10">
    <property type="entry name" value="Spore Coat Polysaccharide Biosynthesis Protein SpsA, Chain A"/>
    <property type="match status" value="1"/>
</dbReference>
<sequence>MIDYYFKSRRVESDPNLKFKNPKYFSIMNHLRFYLPKIFPNLDKVLFLDDDIVVQKDLTALWSLDLKEKVIGVVETCRESFHPFDHYLNFSNPHISKHFDPRACSWAFGMNIFDMKEWMKQNITNVYHGWQNLNHDRLLWKLGTPPPGLITFWNRTYTLDKSWHVLGLGYNTDVPQKEIE</sequence>
<keyword evidence="5" id="KW-0333">Golgi apparatus</keyword>
<proteinExistence type="inferred from homology"/>